<reference evidence="2" key="2">
    <citation type="journal article" date="2021" name="PeerJ">
        <title>Extensive microbial diversity within the chicken gut microbiome revealed by metagenomics and culture.</title>
        <authorList>
            <person name="Gilroy R."/>
            <person name="Ravi A."/>
            <person name="Getino M."/>
            <person name="Pursley I."/>
            <person name="Horton D.L."/>
            <person name="Alikhan N.F."/>
            <person name="Baker D."/>
            <person name="Gharbi K."/>
            <person name="Hall N."/>
            <person name="Watson M."/>
            <person name="Adriaenssens E.M."/>
            <person name="Foster-Nyarko E."/>
            <person name="Jarju S."/>
            <person name="Secka A."/>
            <person name="Antonio M."/>
            <person name="Oren A."/>
            <person name="Chaudhuri R.R."/>
            <person name="La Ragione R."/>
            <person name="Hildebrand F."/>
            <person name="Pallen M.J."/>
        </authorList>
    </citation>
    <scope>NUCLEOTIDE SEQUENCE</scope>
    <source>
        <strain evidence="2">CHK176-6737</strain>
    </source>
</reference>
<dbReference type="InterPro" id="IPR014203">
    <property type="entry name" value="Spore_V_AC"/>
</dbReference>
<name>A0A9D1MUE4_9FIRM</name>
<dbReference type="InterPro" id="IPR005562">
    <property type="entry name" value="SpoVA"/>
</dbReference>
<dbReference type="PANTHER" id="PTHR38450:SF1">
    <property type="entry name" value="STAGE V SPORULATION PROTEIN AC"/>
    <property type="match status" value="1"/>
</dbReference>
<feature type="transmembrane region" description="Helical" evidence="1">
    <location>
        <begin position="21"/>
        <end position="46"/>
    </location>
</feature>
<reference evidence="2" key="1">
    <citation type="submission" date="2020-10" db="EMBL/GenBank/DDBJ databases">
        <authorList>
            <person name="Gilroy R."/>
        </authorList>
    </citation>
    <scope>NUCLEOTIDE SEQUENCE</scope>
    <source>
        <strain evidence="2">CHK176-6737</strain>
    </source>
</reference>
<evidence type="ECO:0000256" key="1">
    <source>
        <dbReference type="SAM" id="Phobius"/>
    </source>
</evidence>
<feature type="transmembrane region" description="Helical" evidence="1">
    <location>
        <begin position="84"/>
        <end position="106"/>
    </location>
</feature>
<comment type="caution">
    <text evidence="2">The sequence shown here is derived from an EMBL/GenBank/DDBJ whole genome shotgun (WGS) entry which is preliminary data.</text>
</comment>
<dbReference type="PANTHER" id="PTHR38450">
    <property type="entry name" value="STAGE V SPORULATION PROTEIN AC-RELATED"/>
    <property type="match status" value="1"/>
</dbReference>
<protein>
    <submittedName>
        <fullName evidence="2">Stage V sporulation protein AC</fullName>
    </submittedName>
</protein>
<organism evidence="2 3">
    <name type="scientific">Candidatus Scybalenecus merdavium</name>
    <dbReference type="NCBI Taxonomy" id="2840939"/>
    <lineage>
        <taxon>Bacteria</taxon>
        <taxon>Bacillati</taxon>
        <taxon>Bacillota</taxon>
        <taxon>Clostridia</taxon>
        <taxon>Eubacteriales</taxon>
        <taxon>Oscillospiraceae</taxon>
        <taxon>Oscillospiraceae incertae sedis</taxon>
        <taxon>Candidatus Scybalenecus</taxon>
    </lineage>
</organism>
<keyword evidence="1" id="KW-0472">Membrane</keyword>
<accession>A0A9D1MUE4</accession>
<sequence length="147" mass="15288">MSISKKDYKKMTEKASPGSPVLKNCINAFLFGGGICVFGQLLNTLFTMAGCNEKEVAAATPCVIVIITAILTGLGVFDKIARVAGAGTIVPITGFANSVVSCALEFKPEGFILGTAAQMFTIAGPVIVYGAGASVLYGLIIYFFGLY</sequence>
<dbReference type="EMBL" id="DVNM01000015">
    <property type="protein sequence ID" value="HIU68920.1"/>
    <property type="molecule type" value="Genomic_DNA"/>
</dbReference>
<dbReference type="Proteomes" id="UP000824125">
    <property type="component" value="Unassembled WGS sequence"/>
</dbReference>
<evidence type="ECO:0000313" key="2">
    <source>
        <dbReference type="EMBL" id="HIU68920.1"/>
    </source>
</evidence>
<gene>
    <name evidence="2" type="primary">spoVAC</name>
    <name evidence="2" type="ORF">IAD23_03045</name>
</gene>
<evidence type="ECO:0000313" key="3">
    <source>
        <dbReference type="Proteomes" id="UP000824125"/>
    </source>
</evidence>
<dbReference type="Pfam" id="PF03862">
    <property type="entry name" value="SpoVAC_SpoVAEB"/>
    <property type="match status" value="1"/>
</dbReference>
<proteinExistence type="predicted"/>
<keyword evidence="1" id="KW-1133">Transmembrane helix</keyword>
<feature type="transmembrane region" description="Helical" evidence="1">
    <location>
        <begin position="58"/>
        <end position="77"/>
    </location>
</feature>
<dbReference type="AlphaFoldDB" id="A0A9D1MUE4"/>
<keyword evidence="1" id="KW-0812">Transmembrane</keyword>
<feature type="transmembrane region" description="Helical" evidence="1">
    <location>
        <begin position="126"/>
        <end position="146"/>
    </location>
</feature>
<dbReference type="NCBIfam" id="TIGR02838">
    <property type="entry name" value="spore_V_AC"/>
    <property type="match status" value="1"/>
</dbReference>